<dbReference type="KEGG" id="sawl:NGM29_09370"/>
<evidence type="ECO:0000313" key="1">
    <source>
        <dbReference type="EMBL" id="UTF52018.1"/>
    </source>
</evidence>
<proteinExistence type="predicted"/>
<evidence type="ECO:0000313" key="2">
    <source>
        <dbReference type="Proteomes" id="UP001056855"/>
    </source>
</evidence>
<dbReference type="Proteomes" id="UP001056855">
    <property type="component" value="Chromosome"/>
</dbReference>
<dbReference type="InterPro" id="IPR036866">
    <property type="entry name" value="RibonucZ/Hydroxyglut_hydro"/>
</dbReference>
<keyword evidence="2" id="KW-1185">Reference proteome</keyword>
<organism evidence="1 2">
    <name type="scientific">Natronosalvus rutilus</name>
    <dbReference type="NCBI Taxonomy" id="2953753"/>
    <lineage>
        <taxon>Archaea</taxon>
        <taxon>Methanobacteriati</taxon>
        <taxon>Methanobacteriota</taxon>
        <taxon>Stenosarchaea group</taxon>
        <taxon>Halobacteria</taxon>
        <taxon>Halobacteriales</taxon>
        <taxon>Natrialbaceae</taxon>
        <taxon>Natronosalvus</taxon>
    </lineage>
</organism>
<gene>
    <name evidence="1" type="ORF">NGM29_09370</name>
</gene>
<dbReference type="EMBL" id="CP100355">
    <property type="protein sequence ID" value="UTF52018.1"/>
    <property type="molecule type" value="Genomic_DNA"/>
</dbReference>
<name>A0A9E7SV80_9EURY</name>
<protein>
    <submittedName>
        <fullName evidence="1">Uncharacterized protein</fullName>
    </submittedName>
</protein>
<dbReference type="RefSeq" id="WP_254155701.1">
    <property type="nucleotide sequence ID" value="NZ_CP100355.1"/>
</dbReference>
<accession>A0A9E7SV80</accession>
<sequence length="227" mass="24901">MSFRVDESETALQEIDRFDGGVGWIAHPEEAMKRASHALEIDGEVWVFDPVDADGVDELLASLGEVAGVVVMLDRHKRDAGAIAKRHDAAVYLPEWFDGVSEEVGAPVVRFGDELADTGLESFVVKDGRFWQEVGLYDPAHGTLIVPESLGTVAYFLAGDEPLGVHPMRRLSPPRGTLGGYRPERILVGHGEGIHDDAARILSETLDTSRRRTPRVYAGAVRQFLPF</sequence>
<dbReference type="Gene3D" id="3.60.15.10">
    <property type="entry name" value="Ribonuclease Z/Hydroxyacylglutathione hydrolase-like"/>
    <property type="match status" value="1"/>
</dbReference>
<dbReference type="AlphaFoldDB" id="A0A9E7SV80"/>
<reference evidence="1" key="1">
    <citation type="submission" date="2022-06" db="EMBL/GenBank/DDBJ databases">
        <title>Diverse halophilic archaea isolated from saline environments.</title>
        <authorList>
            <person name="Cui H.-L."/>
        </authorList>
    </citation>
    <scope>NUCLEOTIDE SEQUENCE</scope>
    <source>
        <strain evidence="1">WLHS1</strain>
    </source>
</reference>
<dbReference type="GeneID" id="73290254"/>
<dbReference type="SUPFAM" id="SSF56281">
    <property type="entry name" value="Metallo-hydrolase/oxidoreductase"/>
    <property type="match status" value="1"/>
</dbReference>